<evidence type="ECO:0000256" key="10">
    <source>
        <dbReference type="ARBA" id="ARBA00049406"/>
    </source>
</evidence>
<protein>
    <recommendedName>
        <fullName evidence="11">L-serine dehydratase</fullName>
        <ecNumber evidence="11">4.3.1.17</ecNumber>
    </recommendedName>
</protein>
<comment type="cofactor">
    <cofactor evidence="1 11">
        <name>[4Fe-4S] cluster</name>
        <dbReference type="ChEBI" id="CHEBI:49883"/>
    </cofactor>
</comment>
<evidence type="ECO:0000313" key="13">
    <source>
        <dbReference type="EMBL" id="HHI65486.1"/>
    </source>
</evidence>
<dbReference type="NCBIfam" id="TIGR00718">
    <property type="entry name" value="sda_alpha"/>
    <property type="match status" value="1"/>
</dbReference>
<dbReference type="InterPro" id="IPR051318">
    <property type="entry name" value="Fe-S_L-Ser"/>
</dbReference>
<evidence type="ECO:0000256" key="9">
    <source>
        <dbReference type="ARBA" id="ARBA00023239"/>
    </source>
</evidence>
<evidence type="ECO:0000259" key="12">
    <source>
        <dbReference type="Pfam" id="PF03313"/>
    </source>
</evidence>
<dbReference type="PANTHER" id="PTHR30182:SF1">
    <property type="entry name" value="L-SERINE DEHYDRATASE 1"/>
    <property type="match status" value="1"/>
</dbReference>
<evidence type="ECO:0000256" key="8">
    <source>
        <dbReference type="ARBA" id="ARBA00023014"/>
    </source>
</evidence>
<dbReference type="GO" id="GO:0051539">
    <property type="term" value="F:4 iron, 4 sulfur cluster binding"/>
    <property type="evidence" value="ECO:0007669"/>
    <property type="project" value="UniProtKB-UniRule"/>
</dbReference>
<dbReference type="GO" id="GO:0046872">
    <property type="term" value="F:metal ion binding"/>
    <property type="evidence" value="ECO:0007669"/>
    <property type="project" value="UniProtKB-KW"/>
</dbReference>
<dbReference type="InterPro" id="IPR036148">
    <property type="entry name" value="MmgE/PrpD_sf"/>
</dbReference>
<dbReference type="GO" id="GO:0003941">
    <property type="term" value="F:L-serine ammonia-lyase activity"/>
    <property type="evidence" value="ECO:0007669"/>
    <property type="project" value="UniProtKB-UniRule"/>
</dbReference>
<dbReference type="GO" id="GO:0006094">
    <property type="term" value="P:gluconeogenesis"/>
    <property type="evidence" value="ECO:0007669"/>
    <property type="project" value="UniProtKB-KW"/>
</dbReference>
<dbReference type="EMBL" id="DRUY01000101">
    <property type="protein sequence ID" value="HHI65486.1"/>
    <property type="molecule type" value="Genomic_DNA"/>
</dbReference>
<gene>
    <name evidence="13" type="primary">sdaAA</name>
    <name evidence="13" type="ORF">ENL70_02930</name>
</gene>
<comment type="caution">
    <text evidence="13">The sequence shown here is derived from an EMBL/GenBank/DDBJ whole genome shotgun (WGS) entry which is preliminary data.</text>
</comment>
<evidence type="ECO:0000256" key="6">
    <source>
        <dbReference type="ARBA" id="ARBA00022723"/>
    </source>
</evidence>
<reference evidence="13" key="1">
    <citation type="journal article" date="2020" name="mSystems">
        <title>Genome- and Community-Level Interaction Insights into Carbon Utilization and Element Cycling Functions of Hydrothermarchaeota in Hydrothermal Sediment.</title>
        <authorList>
            <person name="Zhou Z."/>
            <person name="Liu Y."/>
            <person name="Xu W."/>
            <person name="Pan J."/>
            <person name="Luo Z.H."/>
            <person name="Li M."/>
        </authorList>
    </citation>
    <scope>NUCLEOTIDE SEQUENCE [LARGE SCALE GENOMIC DNA]</scope>
    <source>
        <strain evidence="13">SpSt-1019</strain>
    </source>
</reference>
<name>A0A7C5PA05_9BACT</name>
<comment type="pathway">
    <text evidence="2">Carbohydrate biosynthesis; gluconeogenesis.</text>
</comment>
<dbReference type="AlphaFoldDB" id="A0A7C5PA05"/>
<comment type="similarity">
    <text evidence="3 11">Belongs to the iron-sulfur dependent L-serine dehydratase family.</text>
</comment>
<keyword evidence="7 11" id="KW-0408">Iron</keyword>
<proteinExistence type="inferred from homology"/>
<keyword evidence="8 11" id="KW-0411">Iron-sulfur</keyword>
<evidence type="ECO:0000256" key="7">
    <source>
        <dbReference type="ARBA" id="ARBA00023004"/>
    </source>
</evidence>
<evidence type="ECO:0000256" key="2">
    <source>
        <dbReference type="ARBA" id="ARBA00004742"/>
    </source>
</evidence>
<comment type="catalytic activity">
    <reaction evidence="10 11">
        <text>L-serine = pyruvate + NH4(+)</text>
        <dbReference type="Rhea" id="RHEA:19169"/>
        <dbReference type="ChEBI" id="CHEBI:15361"/>
        <dbReference type="ChEBI" id="CHEBI:28938"/>
        <dbReference type="ChEBI" id="CHEBI:33384"/>
        <dbReference type="EC" id="4.3.1.17"/>
    </reaction>
</comment>
<dbReference type="Pfam" id="PF03313">
    <property type="entry name" value="SDH_alpha"/>
    <property type="match status" value="1"/>
</dbReference>
<dbReference type="SUPFAM" id="SSF103378">
    <property type="entry name" value="2-methylcitrate dehydratase PrpD"/>
    <property type="match status" value="1"/>
</dbReference>
<evidence type="ECO:0000256" key="5">
    <source>
        <dbReference type="ARBA" id="ARBA00022485"/>
    </source>
</evidence>
<dbReference type="EC" id="4.3.1.17" evidence="11"/>
<keyword evidence="4 11" id="KW-0312">Gluconeogenesis</keyword>
<dbReference type="InterPro" id="IPR004642">
    <property type="entry name" value="Ser_deHydtase_asu"/>
</dbReference>
<sequence>MRSFSTISDLISLAKENCSNISEIVLSYETQKTQKSKKEILEIMNQRLIVMRNSIEKGKKNNNYSISKMVGMNASKFYSFISKNSFLGKIVEKAICYALSVSEVNACMGLIVACPTAGSCGILPGAILSVSEEMGLPDEKVVLSLFTAAGIGMVIGKNASLAGAVGGCQAECGSASAMAAGAVLELLGGTPEQIGHAIALALKNYLGLVCDPVAGLVEVPCVKRNAFAAIHALVAAELAFAGIESIIPPDEVILAAYEIGRLMPKSLKETSEAGLAKTPTGKRIESLMNA</sequence>
<keyword evidence="6 11" id="KW-0479">Metal-binding</keyword>
<feature type="domain" description="Serine dehydratase-like alpha subunit" evidence="12">
    <location>
        <begin position="20"/>
        <end position="276"/>
    </location>
</feature>
<evidence type="ECO:0000256" key="11">
    <source>
        <dbReference type="RuleBase" id="RU366059"/>
    </source>
</evidence>
<evidence type="ECO:0000256" key="3">
    <source>
        <dbReference type="ARBA" id="ARBA00008636"/>
    </source>
</evidence>
<evidence type="ECO:0000256" key="4">
    <source>
        <dbReference type="ARBA" id="ARBA00022432"/>
    </source>
</evidence>
<evidence type="ECO:0000256" key="1">
    <source>
        <dbReference type="ARBA" id="ARBA00001966"/>
    </source>
</evidence>
<accession>A0A7C5PA05</accession>
<dbReference type="PANTHER" id="PTHR30182">
    <property type="entry name" value="L-SERINE DEHYDRATASE"/>
    <property type="match status" value="1"/>
</dbReference>
<organism evidence="13">
    <name type="scientific">Thermodesulfobium narugense</name>
    <dbReference type="NCBI Taxonomy" id="184064"/>
    <lineage>
        <taxon>Bacteria</taxon>
        <taxon>Pseudomonadati</taxon>
        <taxon>Thermodesulfobiota</taxon>
        <taxon>Thermodesulfobiia</taxon>
        <taxon>Thermodesulfobiales</taxon>
        <taxon>Thermodesulfobiaceae</taxon>
        <taxon>Thermodesulfobium</taxon>
    </lineage>
</organism>
<keyword evidence="5 11" id="KW-0004">4Fe-4S</keyword>
<dbReference type="InterPro" id="IPR005130">
    <property type="entry name" value="Ser_deHydtase-like_asu"/>
</dbReference>
<keyword evidence="9 11" id="KW-0456">Lyase</keyword>